<keyword evidence="5 10" id="KW-0378">Hydrolase</keyword>
<dbReference type="SUPFAM" id="SSF53187">
    <property type="entry name" value="Zn-dependent exopeptidases"/>
    <property type="match status" value="1"/>
</dbReference>
<keyword evidence="4 7" id="KW-0479">Metal-binding</keyword>
<feature type="binding site" evidence="8">
    <location>
        <position position="304"/>
    </location>
    <ligand>
        <name>allantoate</name>
        <dbReference type="ChEBI" id="CHEBI:17536"/>
    </ligand>
</feature>
<feature type="binding site" evidence="7">
    <location>
        <position position="399"/>
    </location>
    <ligand>
        <name>Zn(2+)</name>
        <dbReference type="ChEBI" id="CHEBI:29105"/>
        <label>2</label>
    </ligand>
</feature>
<sequence>MSFGPCWDMLVYMTEATDNPIHGARAKARCDALGVPPYSDQKDGLFRPYLGPAHHATLGCIAQWMDEAGMSVEIDAVGNIVGHYAGIPADAPVLLLGSHVDSVRDGGRYDGMLGVMLGIETVAFFHAQGRRFPFAIEVIGFGDEEGSRFSTYMMGSRSAAGLEQEIDDTIRDSEGITLHRALADWGLSVQRFGTARRQNVLAYLEAHIEQAPHLERAARPLGLVRGIASQYRYRVTFTGLADHAGTAMGERRDALAAAAEAIVSIEAVGAAGPDDLVTTVGVLQVENGAPNVVPGQVVMTMDIRAVTPGAREAAAGEIRSMLDALSRKRQVTVQVERIQDLQGALCDETLNRMLGEAIVETTGEEPPLLLSQAGHDAMVMARCAPMSMLFIRCAGGISHNPAESVTVSDVEAAFDTLTRVIEKFGEDR</sequence>
<comment type="cofactor">
    <cofactor evidence="7">
        <name>Zn(2+)</name>
        <dbReference type="ChEBI" id="CHEBI:29105"/>
    </cofactor>
    <text evidence="7">Binds 2 Zn(2+) ions per subunit.</text>
</comment>
<dbReference type="GO" id="GO:0046872">
    <property type="term" value="F:metal ion binding"/>
    <property type="evidence" value="ECO:0007669"/>
    <property type="project" value="UniProtKB-KW"/>
</dbReference>
<name>A0A511BR27_9PROT</name>
<proteinExistence type="inferred from homology"/>
<feature type="binding site" evidence="7">
    <location>
        <position position="207"/>
    </location>
    <ligand>
        <name>Zn(2+)</name>
        <dbReference type="ChEBI" id="CHEBI:29105"/>
        <label>1</label>
    </ligand>
</feature>
<dbReference type="SUPFAM" id="SSF55031">
    <property type="entry name" value="Bacterial exopeptidase dimerisation domain"/>
    <property type="match status" value="1"/>
</dbReference>
<evidence type="ECO:0000256" key="5">
    <source>
        <dbReference type="ARBA" id="ARBA00022801"/>
    </source>
</evidence>
<comment type="similarity">
    <text evidence="2">Belongs to the peptidase M20 family.</text>
</comment>
<feature type="binding site" evidence="8">
    <location>
        <position position="291"/>
    </location>
    <ligand>
        <name>allantoate</name>
        <dbReference type="ChEBI" id="CHEBI:17536"/>
    </ligand>
</feature>
<feature type="binding site" evidence="7">
    <location>
        <position position="110"/>
    </location>
    <ligand>
        <name>Zn(2+)</name>
        <dbReference type="ChEBI" id="CHEBI:29105"/>
        <label>1</label>
    </ligand>
</feature>
<dbReference type="InterPro" id="IPR036264">
    <property type="entry name" value="Bact_exopeptidase_dim_dom"/>
</dbReference>
<reference evidence="10 11" key="1">
    <citation type="submission" date="2019-07" db="EMBL/GenBank/DDBJ databases">
        <title>Whole genome shotgun sequence of Swaminathania salitolerans NBRC 104436.</title>
        <authorList>
            <person name="Hosoyama A."/>
            <person name="Uohara A."/>
            <person name="Ohji S."/>
            <person name="Ichikawa N."/>
        </authorList>
    </citation>
    <scope>NUCLEOTIDE SEQUENCE [LARGE SCALE GENOMIC DNA]</scope>
    <source>
        <strain evidence="10 11">NBRC 104436</strain>
    </source>
</reference>
<dbReference type="Pfam" id="PF01546">
    <property type="entry name" value="Peptidase_M20"/>
    <property type="match status" value="1"/>
</dbReference>
<dbReference type="Proteomes" id="UP000321405">
    <property type="component" value="Unassembled WGS sequence"/>
</dbReference>
<evidence type="ECO:0000256" key="2">
    <source>
        <dbReference type="ARBA" id="ARBA00006153"/>
    </source>
</evidence>
<dbReference type="PIRSF" id="PIRSF001235">
    <property type="entry name" value="Amidase_carbamoylase"/>
    <property type="match status" value="1"/>
</dbReference>
<dbReference type="Gene3D" id="3.40.630.10">
    <property type="entry name" value="Zn peptidases"/>
    <property type="match status" value="1"/>
</dbReference>
<evidence type="ECO:0000259" key="9">
    <source>
        <dbReference type="Pfam" id="PF07687"/>
    </source>
</evidence>
<evidence type="ECO:0000256" key="1">
    <source>
        <dbReference type="ARBA" id="ARBA00001936"/>
    </source>
</evidence>
<dbReference type="AlphaFoldDB" id="A0A511BR27"/>
<organism evidence="10 11">
    <name type="scientific">Swaminathania salitolerans</name>
    <dbReference type="NCBI Taxonomy" id="182838"/>
    <lineage>
        <taxon>Bacteria</taxon>
        <taxon>Pseudomonadati</taxon>
        <taxon>Pseudomonadota</taxon>
        <taxon>Alphaproteobacteria</taxon>
        <taxon>Acetobacterales</taxon>
        <taxon>Acetobacteraceae</taxon>
        <taxon>Swaminathania</taxon>
    </lineage>
</organism>
<evidence type="ECO:0000256" key="4">
    <source>
        <dbReference type="ARBA" id="ARBA00022723"/>
    </source>
</evidence>
<dbReference type="NCBIfam" id="TIGR01879">
    <property type="entry name" value="hydantase"/>
    <property type="match status" value="1"/>
</dbReference>
<comment type="cofactor">
    <cofactor evidence="1">
        <name>Mn(2+)</name>
        <dbReference type="ChEBI" id="CHEBI:29035"/>
    </cofactor>
</comment>
<keyword evidence="11" id="KW-1185">Reference proteome</keyword>
<dbReference type="EMBL" id="BJVC01000004">
    <property type="protein sequence ID" value="GEL02770.1"/>
    <property type="molecule type" value="Genomic_DNA"/>
</dbReference>
<dbReference type="InterPro" id="IPR002933">
    <property type="entry name" value="Peptidase_M20"/>
</dbReference>
<feature type="binding site" evidence="8">
    <location>
        <position position="232"/>
    </location>
    <ligand>
        <name>allantoate</name>
        <dbReference type="ChEBI" id="CHEBI:17536"/>
    </ligand>
</feature>
<dbReference type="InterPro" id="IPR010158">
    <property type="entry name" value="Amidase_Cbmase"/>
</dbReference>
<dbReference type="PANTHER" id="PTHR32494:SF19">
    <property type="entry name" value="ALLANTOATE DEIMINASE-RELATED"/>
    <property type="match status" value="1"/>
</dbReference>
<evidence type="ECO:0000256" key="7">
    <source>
        <dbReference type="PIRSR" id="PIRSR001235-1"/>
    </source>
</evidence>
<comment type="subunit">
    <text evidence="3">Homodimer.</text>
</comment>
<evidence type="ECO:0000313" key="11">
    <source>
        <dbReference type="Proteomes" id="UP000321405"/>
    </source>
</evidence>
<dbReference type="PANTHER" id="PTHR32494">
    <property type="entry name" value="ALLANTOATE DEIMINASE-RELATED"/>
    <property type="match status" value="1"/>
</dbReference>
<dbReference type="Gene3D" id="3.30.70.360">
    <property type="match status" value="1"/>
</dbReference>
<dbReference type="Pfam" id="PF07687">
    <property type="entry name" value="M20_dimer"/>
    <property type="match status" value="1"/>
</dbReference>
<feature type="domain" description="Peptidase M20 dimerisation" evidence="9">
    <location>
        <begin position="232"/>
        <end position="327"/>
    </location>
</feature>
<protein>
    <submittedName>
        <fullName evidence="10">Zn-dependent hydrolase</fullName>
    </submittedName>
</protein>
<dbReference type="GO" id="GO:0016813">
    <property type="term" value="F:hydrolase activity, acting on carbon-nitrogen (but not peptide) bonds, in linear amidines"/>
    <property type="evidence" value="ECO:0007669"/>
    <property type="project" value="InterPro"/>
</dbReference>
<dbReference type="InterPro" id="IPR011650">
    <property type="entry name" value="Peptidase_M20_dimer"/>
</dbReference>
<accession>A0A511BR27</accession>
<evidence type="ECO:0000256" key="6">
    <source>
        <dbReference type="ARBA" id="ARBA00023211"/>
    </source>
</evidence>
<keyword evidence="6" id="KW-0464">Manganese</keyword>
<dbReference type="CDD" id="cd03884">
    <property type="entry name" value="M20_bAS"/>
    <property type="match status" value="1"/>
</dbReference>
<evidence type="ECO:0000256" key="3">
    <source>
        <dbReference type="ARBA" id="ARBA00011738"/>
    </source>
</evidence>
<feature type="binding site" evidence="7">
    <location>
        <position position="145"/>
    </location>
    <ligand>
        <name>Zn(2+)</name>
        <dbReference type="ChEBI" id="CHEBI:29105"/>
        <label>2</label>
    </ligand>
</feature>
<evidence type="ECO:0000256" key="8">
    <source>
        <dbReference type="PIRSR" id="PIRSR001235-2"/>
    </source>
</evidence>
<evidence type="ECO:0000313" key="10">
    <source>
        <dbReference type="EMBL" id="GEL02770.1"/>
    </source>
</evidence>
<feature type="binding site" evidence="7">
    <location>
        <position position="110"/>
    </location>
    <ligand>
        <name>Zn(2+)</name>
        <dbReference type="ChEBI" id="CHEBI:29105"/>
        <label>2</label>
    </ligand>
</feature>
<keyword evidence="7" id="KW-0862">Zinc</keyword>
<gene>
    <name evidence="10" type="primary">amaB</name>
    <name evidence="10" type="ORF">SSA02_19330</name>
</gene>
<comment type="caution">
    <text evidence="10">The sequence shown here is derived from an EMBL/GenBank/DDBJ whole genome shotgun (WGS) entry which is preliminary data.</text>
</comment>
<feature type="binding site" evidence="7">
    <location>
        <position position="99"/>
    </location>
    <ligand>
        <name>Zn(2+)</name>
        <dbReference type="ChEBI" id="CHEBI:29105"/>
        <label>1</label>
    </ligand>
</feature>
<dbReference type="NCBIfam" id="NF006775">
    <property type="entry name" value="PRK09290.2-5"/>
    <property type="match status" value="1"/>
</dbReference>